<proteinExistence type="predicted"/>
<dbReference type="InterPro" id="IPR013783">
    <property type="entry name" value="Ig-like_fold"/>
</dbReference>
<gene>
    <name evidence="1" type="ORF">J3U87_31120</name>
</gene>
<dbReference type="CDD" id="cd00257">
    <property type="entry name" value="beta-trefoil_FSCN-like"/>
    <property type="match status" value="1"/>
</dbReference>
<evidence type="ECO:0000313" key="2">
    <source>
        <dbReference type="Proteomes" id="UP000663929"/>
    </source>
</evidence>
<dbReference type="InterPro" id="IPR035986">
    <property type="entry name" value="PKD_dom_sf"/>
</dbReference>
<keyword evidence="2" id="KW-1185">Reference proteome</keyword>
<evidence type="ECO:0000313" key="1">
    <source>
        <dbReference type="EMBL" id="QTD50058.1"/>
    </source>
</evidence>
<dbReference type="RefSeq" id="WP_237379689.1">
    <property type="nucleotide sequence ID" value="NZ_CP071793.1"/>
</dbReference>
<protein>
    <recommendedName>
        <fullName evidence="3">PKD domain-containing protein</fullName>
    </recommendedName>
</protein>
<dbReference type="Gene3D" id="2.60.40.10">
    <property type="entry name" value="Immunoglobulins"/>
    <property type="match status" value="1"/>
</dbReference>
<dbReference type="SUPFAM" id="SSF50405">
    <property type="entry name" value="Actin-crosslinking proteins"/>
    <property type="match status" value="1"/>
</dbReference>
<sequence>MNSQFHGSNFFRVLFSVALLGLSLVPLSAQELERVNNVNISSRMSKNILIQLDDDTVQTFPYDQQYGPESYWTRWSLIRNADETHSFQLDGKYLGVDANGNVRLTTAKTSYEKFYLEKEDKSYFIKSWRGSYLSCTGSGWADVAESWNKSLAAEWYFLTTYHPSQSPAIHVVISNLKHKNIVQITSHNANPKVSTFHYDRVYGLGGYPTRFSFGFDNGFYIKLWRLYLSHDNSKVVASETLGNTGRFILEEEANGSYYIKTNTGKYWKGQIDDLYESNIVLTDTKSTEALWTFFEVISPTINPDRPTADPGEDLTNYQGSRFYFDGSDSSDPNGDGPLTFDWTLLQKPFGSNASFDNTSALQPRITGDVPGLYIAKLVVTNASGISSAPVTAFLRVKRKIKYGTQNNVDDDVDVVYFTSTRPLPEYPVLFADMQTMSGSDPAGLRLNNVDVDGFDVWVEEEKSKNKETDHGSETIGYMAMTEGAIYNAEGDLIGEVGLVEKRQNNAGTWHTISNFIGEYENPVVLMKLNSANDSDPAHVRLRSVTYESFQYKIEEWDYQDGTHGEEIMSYMILEAGVHTLNNGLTLQAQTQSVDQDLETVRFAESFGATPVVFSQSQTTEGSSAIVTRQKSVSTSSVRVRVQEQEKGNGNHNDETVAVVSLGEL</sequence>
<dbReference type="SUPFAM" id="SSF49299">
    <property type="entry name" value="PKD domain"/>
    <property type="match status" value="1"/>
</dbReference>
<name>A0A8A4TMD9_SULCO</name>
<dbReference type="KEGG" id="scor:J3U87_31120"/>
<dbReference type="AlphaFoldDB" id="A0A8A4TMD9"/>
<dbReference type="Gene3D" id="2.80.10.50">
    <property type="match status" value="1"/>
</dbReference>
<reference evidence="1" key="1">
    <citation type="submission" date="2021-03" db="EMBL/GenBank/DDBJ databases">
        <title>Acanthopleuribacteraceae sp. M133.</title>
        <authorList>
            <person name="Wang G."/>
        </authorList>
    </citation>
    <scope>NUCLEOTIDE SEQUENCE</scope>
    <source>
        <strain evidence="1">M133</strain>
    </source>
</reference>
<dbReference type="EMBL" id="CP071793">
    <property type="protein sequence ID" value="QTD50058.1"/>
    <property type="molecule type" value="Genomic_DNA"/>
</dbReference>
<organism evidence="1 2">
    <name type="scientific">Sulfidibacter corallicola</name>
    <dbReference type="NCBI Taxonomy" id="2818388"/>
    <lineage>
        <taxon>Bacteria</taxon>
        <taxon>Pseudomonadati</taxon>
        <taxon>Acidobacteriota</taxon>
        <taxon>Holophagae</taxon>
        <taxon>Acanthopleuribacterales</taxon>
        <taxon>Acanthopleuribacteraceae</taxon>
        <taxon>Sulfidibacter</taxon>
    </lineage>
</organism>
<accession>A0A8A4TMD9</accession>
<evidence type="ECO:0008006" key="3">
    <source>
        <dbReference type="Google" id="ProtNLM"/>
    </source>
</evidence>
<dbReference type="InterPro" id="IPR008999">
    <property type="entry name" value="Actin-crosslinking"/>
</dbReference>
<dbReference type="Proteomes" id="UP000663929">
    <property type="component" value="Chromosome"/>
</dbReference>